<feature type="region of interest" description="Disordered" evidence="1">
    <location>
        <begin position="259"/>
        <end position="372"/>
    </location>
</feature>
<feature type="region of interest" description="Disordered" evidence="1">
    <location>
        <begin position="501"/>
        <end position="527"/>
    </location>
</feature>
<dbReference type="PROSITE" id="PS00036">
    <property type="entry name" value="BZIP_BASIC"/>
    <property type="match status" value="1"/>
</dbReference>
<accession>A0A316YIZ8</accession>
<evidence type="ECO:0000259" key="2">
    <source>
        <dbReference type="PROSITE" id="PS00036"/>
    </source>
</evidence>
<feature type="compositionally biased region" description="Low complexity" evidence="1">
    <location>
        <begin position="352"/>
        <end position="372"/>
    </location>
</feature>
<feature type="compositionally biased region" description="Low complexity" evidence="1">
    <location>
        <begin position="259"/>
        <end position="296"/>
    </location>
</feature>
<feature type="compositionally biased region" description="Basic residues" evidence="1">
    <location>
        <begin position="99"/>
        <end position="108"/>
    </location>
</feature>
<feature type="compositionally biased region" description="Polar residues" evidence="1">
    <location>
        <begin position="329"/>
        <end position="351"/>
    </location>
</feature>
<dbReference type="RefSeq" id="XP_025374893.1">
    <property type="nucleotide sequence ID" value="XM_025522569.1"/>
</dbReference>
<feature type="region of interest" description="Disordered" evidence="1">
    <location>
        <begin position="468"/>
        <end position="488"/>
    </location>
</feature>
<name>A0A316YIZ8_9BASI</name>
<dbReference type="GO" id="GO:0003700">
    <property type="term" value="F:DNA-binding transcription factor activity"/>
    <property type="evidence" value="ECO:0007669"/>
    <property type="project" value="InterPro"/>
</dbReference>
<feature type="compositionally biased region" description="Acidic residues" evidence="1">
    <location>
        <begin position="72"/>
        <end position="85"/>
    </location>
</feature>
<dbReference type="InterPro" id="IPR004827">
    <property type="entry name" value="bZIP"/>
</dbReference>
<dbReference type="SUPFAM" id="SSF57959">
    <property type="entry name" value="Leucine zipper domain"/>
    <property type="match status" value="1"/>
</dbReference>
<dbReference type="InParanoid" id="A0A316YIZ8"/>
<gene>
    <name evidence="3" type="ORF">FA10DRAFT_269009</name>
</gene>
<dbReference type="OrthoDB" id="2245989at2759"/>
<dbReference type="SMART" id="SM00338">
    <property type="entry name" value="BRLZ"/>
    <property type="match status" value="1"/>
</dbReference>
<feature type="compositionally biased region" description="Low complexity" evidence="1">
    <location>
        <begin position="471"/>
        <end position="482"/>
    </location>
</feature>
<dbReference type="CDD" id="cd14688">
    <property type="entry name" value="bZIP_YAP"/>
    <property type="match status" value="1"/>
</dbReference>
<dbReference type="Gene3D" id="1.20.5.170">
    <property type="match status" value="1"/>
</dbReference>
<keyword evidence="4" id="KW-1185">Reference proteome</keyword>
<reference evidence="3 4" key="1">
    <citation type="journal article" date="2018" name="Mol. Biol. Evol.">
        <title>Broad Genomic Sampling Reveals a Smut Pathogenic Ancestry of the Fungal Clade Ustilaginomycotina.</title>
        <authorList>
            <person name="Kijpornyongpan T."/>
            <person name="Mondo S.J."/>
            <person name="Barry K."/>
            <person name="Sandor L."/>
            <person name="Lee J."/>
            <person name="Lipzen A."/>
            <person name="Pangilinan J."/>
            <person name="LaButti K."/>
            <person name="Hainaut M."/>
            <person name="Henrissat B."/>
            <person name="Grigoriev I.V."/>
            <person name="Spatafora J.W."/>
            <person name="Aime M.C."/>
        </authorList>
    </citation>
    <scope>NUCLEOTIDE SEQUENCE [LARGE SCALE GENOMIC DNA]</scope>
    <source>
        <strain evidence="3 4">MCA 4198</strain>
    </source>
</reference>
<dbReference type="PANTHER" id="PTHR38116:SF9">
    <property type="entry name" value="BZIP DOMAIN-CONTAINING PROTEIN"/>
    <property type="match status" value="1"/>
</dbReference>
<evidence type="ECO:0000313" key="4">
    <source>
        <dbReference type="Proteomes" id="UP000245768"/>
    </source>
</evidence>
<feature type="compositionally biased region" description="Basic and acidic residues" evidence="1">
    <location>
        <begin position="509"/>
        <end position="527"/>
    </location>
</feature>
<evidence type="ECO:0000256" key="1">
    <source>
        <dbReference type="SAM" id="MobiDB-lite"/>
    </source>
</evidence>
<dbReference type="Proteomes" id="UP000245768">
    <property type="component" value="Unassembled WGS sequence"/>
</dbReference>
<protein>
    <recommendedName>
        <fullName evidence="2">BZIP domain-containing protein</fullName>
    </recommendedName>
</protein>
<feature type="region of interest" description="Disordered" evidence="1">
    <location>
        <begin position="31"/>
        <end position="145"/>
    </location>
</feature>
<dbReference type="GeneID" id="37044485"/>
<dbReference type="STRING" id="215250.A0A316YIZ8"/>
<feature type="domain" description="BZIP" evidence="2">
    <location>
        <begin position="140"/>
        <end position="154"/>
    </location>
</feature>
<organism evidence="3 4">
    <name type="scientific">Acaromyces ingoldii</name>
    <dbReference type="NCBI Taxonomy" id="215250"/>
    <lineage>
        <taxon>Eukaryota</taxon>
        <taxon>Fungi</taxon>
        <taxon>Dikarya</taxon>
        <taxon>Basidiomycota</taxon>
        <taxon>Ustilaginomycotina</taxon>
        <taxon>Exobasidiomycetes</taxon>
        <taxon>Exobasidiales</taxon>
        <taxon>Cryptobasidiaceae</taxon>
        <taxon>Acaromyces</taxon>
    </lineage>
</organism>
<dbReference type="PANTHER" id="PTHR38116">
    <property type="entry name" value="CHROMOSOME 7, WHOLE GENOME SHOTGUN SEQUENCE"/>
    <property type="match status" value="1"/>
</dbReference>
<dbReference type="Pfam" id="PF00170">
    <property type="entry name" value="bZIP_1"/>
    <property type="match status" value="1"/>
</dbReference>
<feature type="compositionally biased region" description="Low complexity" evidence="1">
    <location>
        <begin position="86"/>
        <end position="98"/>
    </location>
</feature>
<dbReference type="Pfam" id="PF11905">
    <property type="entry name" value="DUF3425"/>
    <property type="match status" value="1"/>
</dbReference>
<sequence length="663" mass="71635">MAPPLRARPAPIDRFTDASASAITSGFSAAMALGPQPKAGPSEFSAASSTEGVEWLRDLQSVSGFGGTGTPADDDDDDDDDESEGEGSNAAAAAAAAGSKRKGAKRRTLGGGGSGNNKKKSSSSGGGGGGGEEEDQAAARKAQNRIAQREFRQRKQQYIRALEARVELLSSDHDTQVDRLRYALRGLLAENNQLRAFVNNLASFIGQAGLGGPLQRAGMSREELQSIIFGSSEKTMTESWQNWPGAKECEALRNIRMESNLPPEGLPESLPPNAATTAANKARAAESAAAASSAAAAKDDDSGSPGSNKRKSSIDEGPKKRGRKPKQAQALSSSSPSTTDQTRSLPSASSPAEQNQGEQPQRQQQQQQQHLQQQQLLQQQQQMVAFMQQQQQQAPPEQPYMQVLAQQLVRDPQVFSQYFAAGPDSLNLTNANGALASASPSLDGPAGQDSSALLASLFGVQPMMPFSNGSPPFTTTPAKTTTRQGEPDEVRRLRALGLRVLASRKEKRKERGEPNEEAAAKADESALDRQQQIVMQLAYHMANYRRQPSYELPSMLKPSEIQQTRPHDPLLDIMPFVGLRQNCIAHQDRLDIDEMITVLLDNVQVHEGDAMDLAAWEIEPGFLFAYPSLIDSQTLESCNRWRRSRGQRDLTFECLTMGRPSDA</sequence>
<dbReference type="EMBL" id="KZ819639">
    <property type="protein sequence ID" value="PWN87695.1"/>
    <property type="molecule type" value="Genomic_DNA"/>
</dbReference>
<dbReference type="InterPro" id="IPR021833">
    <property type="entry name" value="DUF3425"/>
</dbReference>
<dbReference type="AlphaFoldDB" id="A0A316YIZ8"/>
<dbReference type="InterPro" id="IPR046347">
    <property type="entry name" value="bZIP_sf"/>
</dbReference>
<evidence type="ECO:0000313" key="3">
    <source>
        <dbReference type="EMBL" id="PWN87695.1"/>
    </source>
</evidence>
<proteinExistence type="predicted"/>